<protein>
    <recommendedName>
        <fullName evidence="2">RRM domain-containing protein</fullName>
    </recommendedName>
</protein>
<proteinExistence type="predicted"/>
<dbReference type="InterPro" id="IPR012677">
    <property type="entry name" value="Nucleotide-bd_a/b_plait_sf"/>
</dbReference>
<dbReference type="InterPro" id="IPR035979">
    <property type="entry name" value="RBD_domain_sf"/>
</dbReference>
<evidence type="ECO:0000259" key="2">
    <source>
        <dbReference type="PROSITE" id="PS50102"/>
    </source>
</evidence>
<evidence type="ECO:0000313" key="3">
    <source>
        <dbReference type="EMBL" id="KAK8561409.1"/>
    </source>
</evidence>
<sequence>MAERGAKKSRSFAGAKKSRSFAGAEKKDYGSFFPGVRRHQKIANVGVSVFVNFVSKRIHKATLRDAFSEYGKVIGTYIAYHNVKRIKNKHTFAFVRFASRDDTERAVERGNNRRMDGFYIKVFLEKKHTRTVGTDVELPACGPKALPNMVSPKTNIRQSEGIDLSRMFY</sequence>
<evidence type="ECO:0000256" key="1">
    <source>
        <dbReference type="PROSITE-ProRule" id="PRU00176"/>
    </source>
</evidence>
<dbReference type="SMART" id="SM00360">
    <property type="entry name" value="RRM"/>
    <property type="match status" value="1"/>
</dbReference>
<dbReference type="PROSITE" id="PS50102">
    <property type="entry name" value="RRM"/>
    <property type="match status" value="1"/>
</dbReference>
<dbReference type="EMBL" id="JBBPBM010000013">
    <property type="protein sequence ID" value="KAK8561409.1"/>
    <property type="molecule type" value="Genomic_DNA"/>
</dbReference>
<dbReference type="Pfam" id="PF00076">
    <property type="entry name" value="RRM_1"/>
    <property type="match status" value="1"/>
</dbReference>
<dbReference type="Proteomes" id="UP001472677">
    <property type="component" value="Unassembled WGS sequence"/>
</dbReference>
<feature type="domain" description="RRM" evidence="2">
    <location>
        <begin position="47"/>
        <end position="127"/>
    </location>
</feature>
<dbReference type="InterPro" id="IPR000504">
    <property type="entry name" value="RRM_dom"/>
</dbReference>
<accession>A0ABR2EJ56</accession>
<dbReference type="SUPFAM" id="SSF54928">
    <property type="entry name" value="RNA-binding domain, RBD"/>
    <property type="match status" value="1"/>
</dbReference>
<reference evidence="3 4" key="1">
    <citation type="journal article" date="2024" name="G3 (Bethesda)">
        <title>Genome assembly of Hibiscus sabdariffa L. provides insights into metabolisms of medicinal natural products.</title>
        <authorList>
            <person name="Kim T."/>
        </authorList>
    </citation>
    <scope>NUCLEOTIDE SEQUENCE [LARGE SCALE GENOMIC DNA]</scope>
    <source>
        <strain evidence="3">TK-2024</strain>
        <tissue evidence="3">Old leaves</tissue>
    </source>
</reference>
<evidence type="ECO:0000313" key="4">
    <source>
        <dbReference type="Proteomes" id="UP001472677"/>
    </source>
</evidence>
<comment type="caution">
    <text evidence="3">The sequence shown here is derived from an EMBL/GenBank/DDBJ whole genome shotgun (WGS) entry which is preliminary data.</text>
</comment>
<keyword evidence="1" id="KW-0694">RNA-binding</keyword>
<gene>
    <name evidence="3" type="ORF">V6N12_048481</name>
</gene>
<dbReference type="Gene3D" id="3.30.70.330">
    <property type="match status" value="1"/>
</dbReference>
<name>A0ABR2EJ56_9ROSI</name>
<dbReference type="CDD" id="cd00590">
    <property type="entry name" value="RRM_SF"/>
    <property type="match status" value="1"/>
</dbReference>
<organism evidence="3 4">
    <name type="scientific">Hibiscus sabdariffa</name>
    <name type="common">roselle</name>
    <dbReference type="NCBI Taxonomy" id="183260"/>
    <lineage>
        <taxon>Eukaryota</taxon>
        <taxon>Viridiplantae</taxon>
        <taxon>Streptophyta</taxon>
        <taxon>Embryophyta</taxon>
        <taxon>Tracheophyta</taxon>
        <taxon>Spermatophyta</taxon>
        <taxon>Magnoliopsida</taxon>
        <taxon>eudicotyledons</taxon>
        <taxon>Gunneridae</taxon>
        <taxon>Pentapetalae</taxon>
        <taxon>rosids</taxon>
        <taxon>malvids</taxon>
        <taxon>Malvales</taxon>
        <taxon>Malvaceae</taxon>
        <taxon>Malvoideae</taxon>
        <taxon>Hibiscus</taxon>
    </lineage>
</organism>
<keyword evidence="4" id="KW-1185">Reference proteome</keyword>